<evidence type="ECO:0000313" key="1">
    <source>
        <dbReference type="EMBL" id="NYI43201.1"/>
    </source>
</evidence>
<protein>
    <submittedName>
        <fullName evidence="1">Uncharacterized protein</fullName>
    </submittedName>
</protein>
<gene>
    <name evidence="1" type="ORF">BJ993_000281</name>
</gene>
<dbReference type="Proteomes" id="UP000562045">
    <property type="component" value="Unassembled WGS sequence"/>
</dbReference>
<dbReference type="EMBL" id="JACBZM010000001">
    <property type="protein sequence ID" value="NYI43201.1"/>
    <property type="molecule type" value="Genomic_DNA"/>
</dbReference>
<proteinExistence type="predicted"/>
<organism evidence="1 2">
    <name type="scientific">Nocardioides aromaticivorans</name>
    <dbReference type="NCBI Taxonomy" id="200618"/>
    <lineage>
        <taxon>Bacteria</taxon>
        <taxon>Bacillati</taxon>
        <taxon>Actinomycetota</taxon>
        <taxon>Actinomycetes</taxon>
        <taxon>Propionibacteriales</taxon>
        <taxon>Nocardioidaceae</taxon>
        <taxon>Nocardioides</taxon>
    </lineage>
</organism>
<dbReference type="RefSeq" id="WP_179647471.1">
    <property type="nucleotide sequence ID" value="NZ_JACBZM010000001.1"/>
</dbReference>
<dbReference type="AlphaFoldDB" id="A0A7Z0CJ13"/>
<accession>A0A7Z0CJ13</accession>
<sequence>MATPLPRGRWYFSMNVDTRAQTYGIYVSGRGGAADRPAFSRQGPGGDDAVCRRLRVVVDQSSSSVKVVVPRACIGRPRVVRVALDLATYVGDTTYQDDGLQRAAFGNVYSPFLRRG</sequence>
<comment type="caution">
    <text evidence="1">The sequence shown here is derived from an EMBL/GenBank/DDBJ whole genome shotgun (WGS) entry which is preliminary data.</text>
</comment>
<reference evidence="1 2" key="1">
    <citation type="submission" date="2020-07" db="EMBL/GenBank/DDBJ databases">
        <title>Sequencing the genomes of 1000 actinobacteria strains.</title>
        <authorList>
            <person name="Klenk H.-P."/>
        </authorList>
    </citation>
    <scope>NUCLEOTIDE SEQUENCE [LARGE SCALE GENOMIC DNA]</scope>
    <source>
        <strain evidence="1 2">DSM 15131</strain>
    </source>
</reference>
<evidence type="ECO:0000313" key="2">
    <source>
        <dbReference type="Proteomes" id="UP000562045"/>
    </source>
</evidence>
<name>A0A7Z0CJ13_9ACTN</name>